<evidence type="ECO:0000313" key="1">
    <source>
        <dbReference type="EMBL" id="JAD33604.1"/>
    </source>
</evidence>
<organism evidence="1">
    <name type="scientific">Arundo donax</name>
    <name type="common">Giant reed</name>
    <name type="synonym">Donax arundinaceus</name>
    <dbReference type="NCBI Taxonomy" id="35708"/>
    <lineage>
        <taxon>Eukaryota</taxon>
        <taxon>Viridiplantae</taxon>
        <taxon>Streptophyta</taxon>
        <taxon>Embryophyta</taxon>
        <taxon>Tracheophyta</taxon>
        <taxon>Spermatophyta</taxon>
        <taxon>Magnoliopsida</taxon>
        <taxon>Liliopsida</taxon>
        <taxon>Poales</taxon>
        <taxon>Poaceae</taxon>
        <taxon>PACMAD clade</taxon>
        <taxon>Arundinoideae</taxon>
        <taxon>Arundineae</taxon>
        <taxon>Arundo</taxon>
    </lineage>
</organism>
<reference evidence="1" key="2">
    <citation type="journal article" date="2015" name="Data Brief">
        <title>Shoot transcriptome of the giant reed, Arundo donax.</title>
        <authorList>
            <person name="Barrero R.A."/>
            <person name="Guerrero F.D."/>
            <person name="Moolhuijzen P."/>
            <person name="Goolsby J.A."/>
            <person name="Tidwell J."/>
            <person name="Bellgard S.E."/>
            <person name="Bellgard M.I."/>
        </authorList>
    </citation>
    <scope>NUCLEOTIDE SEQUENCE</scope>
    <source>
        <tissue evidence="1">Shoot tissue taken approximately 20 cm above the soil surface</tissue>
    </source>
</reference>
<proteinExistence type="predicted"/>
<accession>A0A0A8Z2N1</accession>
<sequence length="60" mass="6907">MINNLLTIEILSLIAQHKCGPEERFPCNKFEMLTNLYLEESSGRELETPGLTNVQQNKKE</sequence>
<reference evidence="1" key="1">
    <citation type="submission" date="2014-09" db="EMBL/GenBank/DDBJ databases">
        <authorList>
            <person name="Magalhaes I.L.F."/>
            <person name="Oliveira U."/>
            <person name="Santos F.R."/>
            <person name="Vidigal T.H.D.A."/>
            <person name="Brescovit A.D."/>
            <person name="Santos A.J."/>
        </authorList>
    </citation>
    <scope>NUCLEOTIDE SEQUENCE</scope>
    <source>
        <tissue evidence="1">Shoot tissue taken approximately 20 cm above the soil surface</tissue>
    </source>
</reference>
<name>A0A0A8Z2N1_ARUDO</name>
<protein>
    <submittedName>
        <fullName evidence="1">Uncharacterized protein</fullName>
    </submittedName>
</protein>
<dbReference type="EMBL" id="GBRH01264291">
    <property type="protein sequence ID" value="JAD33604.1"/>
    <property type="molecule type" value="Transcribed_RNA"/>
</dbReference>
<dbReference type="AlphaFoldDB" id="A0A0A8Z2N1"/>